<reference evidence="2 3" key="1">
    <citation type="journal article" date="2019" name="New Phytol.">
        <title>Comparative genomics reveals unique wood-decay strategies and fruiting body development in the Schizophyllaceae.</title>
        <authorList>
            <person name="Almasi E."/>
            <person name="Sahu N."/>
            <person name="Krizsan K."/>
            <person name="Balint B."/>
            <person name="Kovacs G.M."/>
            <person name="Kiss B."/>
            <person name="Cseklye J."/>
            <person name="Drula E."/>
            <person name="Henrissat B."/>
            <person name="Nagy I."/>
            <person name="Chovatia M."/>
            <person name="Adam C."/>
            <person name="LaButti K."/>
            <person name="Lipzen A."/>
            <person name="Riley R."/>
            <person name="Grigoriev I.V."/>
            <person name="Nagy L.G."/>
        </authorList>
    </citation>
    <scope>NUCLEOTIDE SEQUENCE [LARGE SCALE GENOMIC DNA]</scope>
    <source>
        <strain evidence="2 3">NL-1724</strain>
    </source>
</reference>
<feature type="compositionally biased region" description="Low complexity" evidence="1">
    <location>
        <begin position="317"/>
        <end position="332"/>
    </location>
</feature>
<feature type="compositionally biased region" description="Low complexity" evidence="1">
    <location>
        <begin position="390"/>
        <end position="412"/>
    </location>
</feature>
<feature type="compositionally biased region" description="Low complexity" evidence="1">
    <location>
        <begin position="254"/>
        <end position="297"/>
    </location>
</feature>
<accession>A0A550CA62</accession>
<evidence type="ECO:0000256" key="1">
    <source>
        <dbReference type="SAM" id="MobiDB-lite"/>
    </source>
</evidence>
<evidence type="ECO:0000313" key="2">
    <source>
        <dbReference type="EMBL" id="TRM61688.1"/>
    </source>
</evidence>
<dbReference type="OrthoDB" id="3071406at2759"/>
<organism evidence="2 3">
    <name type="scientific">Schizophyllum amplum</name>
    <dbReference type="NCBI Taxonomy" id="97359"/>
    <lineage>
        <taxon>Eukaryota</taxon>
        <taxon>Fungi</taxon>
        <taxon>Dikarya</taxon>
        <taxon>Basidiomycota</taxon>
        <taxon>Agaricomycotina</taxon>
        <taxon>Agaricomycetes</taxon>
        <taxon>Agaricomycetidae</taxon>
        <taxon>Agaricales</taxon>
        <taxon>Schizophyllaceae</taxon>
        <taxon>Schizophyllum</taxon>
    </lineage>
</organism>
<feature type="region of interest" description="Disordered" evidence="1">
    <location>
        <begin position="161"/>
        <end position="426"/>
    </location>
</feature>
<feature type="region of interest" description="Disordered" evidence="1">
    <location>
        <begin position="1"/>
        <end position="35"/>
    </location>
</feature>
<dbReference type="EMBL" id="VDMD01000015">
    <property type="protein sequence ID" value="TRM61688.1"/>
    <property type="molecule type" value="Genomic_DNA"/>
</dbReference>
<keyword evidence="3" id="KW-1185">Reference proteome</keyword>
<proteinExistence type="predicted"/>
<gene>
    <name evidence="2" type="ORF">BD626DRAFT_500157</name>
</gene>
<feature type="compositionally biased region" description="Acidic residues" evidence="1">
    <location>
        <begin position="168"/>
        <end position="177"/>
    </location>
</feature>
<feature type="compositionally biased region" description="Polar residues" evidence="1">
    <location>
        <begin position="1"/>
        <end position="10"/>
    </location>
</feature>
<feature type="compositionally biased region" description="Polar residues" evidence="1">
    <location>
        <begin position="474"/>
        <end position="489"/>
    </location>
</feature>
<evidence type="ECO:0000313" key="3">
    <source>
        <dbReference type="Proteomes" id="UP000320762"/>
    </source>
</evidence>
<dbReference type="AlphaFoldDB" id="A0A550CA62"/>
<comment type="caution">
    <text evidence="2">The sequence shown here is derived from an EMBL/GenBank/DDBJ whole genome shotgun (WGS) entry which is preliminary data.</text>
</comment>
<protein>
    <submittedName>
        <fullName evidence="2">Uncharacterized protein</fullName>
    </submittedName>
</protein>
<dbReference type="Proteomes" id="UP000320762">
    <property type="component" value="Unassembled WGS sequence"/>
</dbReference>
<feature type="compositionally biased region" description="Polar residues" evidence="1">
    <location>
        <begin position="413"/>
        <end position="425"/>
    </location>
</feature>
<feature type="region of interest" description="Disordered" evidence="1">
    <location>
        <begin position="438"/>
        <end position="495"/>
    </location>
</feature>
<name>A0A550CA62_9AGAR</name>
<sequence>MAPTFSFMNRTSAPAPPTSATQPSPADQLSAAAAGYHGQMPHVVVVPPEEDDEAPYTCFDAAAPHRPDLDAHLDDYTFEPFDPDEHDRPHPDISHPADGEVYAFQASPSRPPIFARGRDSEMMLPRRTAGQTLSEEDRAELRALEGPGNDSEVVEVIKVRRHGKLPTDSEEEEEQDEAAGAAGMRRTTFIARAFRSIRKASKGKDTAKGRGKTPDVVGDVPRRGSVSSMQPSVRRRRSSVLLTNIFRPSQESVQSATESEPPSPSPSSLTSPSSPSLLQSATSPSQSVPSLSISQESENTTPLAKSPALESTPIAEPSFSALRSPSPAPSTRSTRRRFSMLRLNRIFSSSAASEEIEPSADGSGAGQNGTQVEPIRLSDGSERLSNGSVPSITSAPSMAASATSARPPSMSRDSTPSTVAGSMPQTPVEEMHMSLGDRAGMSIGDCASVGPGDGAEQTPRPSRSFSKAADYSVPTVSNTGETKEVSSPGSPLADSSFDMLSDMSLNGMRLSDARLSNGGLSDTSLEMQLDSLHFDNLSFDVENFMQLSH</sequence>